<sequence length="258" mass="28620">MARNSKKEQEGGEGGPSMERWLLTYSDLITLLMIFFVVMYTMSQVDAQKFQALANSLSMVLSGKSISIMETPGPSVVEGRSGQIIREGQGDTPTLQGNLEAIEKQLAEYIKSEEGLAGNIVLMEQERGLVISLKDTLLFPKGSDVLTPRAHEIIRKVGESLKTIPNYVRVEGHTDDLPINTPKFPSNWELSVLRATNVVHVLAGEVGIPPDRLSATGYGEYRPLMPNDSEPNRAMNRRVDIVILKQKYDYFEPPQSGE</sequence>
<comment type="similarity">
    <text evidence="2">Belongs to the MotB family.</text>
</comment>
<dbReference type="PANTHER" id="PTHR30329">
    <property type="entry name" value="STATOR ELEMENT OF FLAGELLAR MOTOR COMPLEX"/>
    <property type="match status" value="1"/>
</dbReference>
<accession>D7CPJ5</accession>
<dbReference type="OrthoDB" id="9815217at2"/>
<dbReference type="eggNOG" id="COG1360">
    <property type="taxonomic scope" value="Bacteria"/>
</dbReference>
<keyword evidence="4 8" id="KW-0812">Transmembrane</keyword>
<keyword evidence="11" id="KW-1185">Reference proteome</keyword>
<organism evidence="10 11">
    <name type="scientific">Syntrophothermus lipocalidus (strain DSM 12680 / TGB-C1)</name>
    <dbReference type="NCBI Taxonomy" id="643648"/>
    <lineage>
        <taxon>Bacteria</taxon>
        <taxon>Bacillati</taxon>
        <taxon>Bacillota</taxon>
        <taxon>Clostridia</taxon>
        <taxon>Eubacteriales</taxon>
        <taxon>Syntrophomonadaceae</taxon>
        <taxon>Syntrophothermus</taxon>
    </lineage>
</organism>
<name>D7CPJ5_SYNLT</name>
<evidence type="ECO:0000256" key="6">
    <source>
        <dbReference type="ARBA" id="ARBA00023136"/>
    </source>
</evidence>
<reference evidence="11" key="1">
    <citation type="journal article" date="2010" name="Stand. Genomic Sci.">
        <title>Complete genome sequence of Syntrophothermus lipocalidus type strain (TGB-C1T).</title>
        <authorList>
            <consortium name="US DOE Joint Genome Institute (JGI-PGF)"/>
            <person name="Djao O."/>
            <person name="Zhang X."/>
            <person name="Lucas S."/>
            <person name="Lapidus A."/>
            <person name="Glavina Del Rio T."/>
            <person name="Nolan M."/>
            <person name="Tice H."/>
            <person name="Cheng J."/>
            <person name="Han C."/>
            <person name="Tapia R."/>
            <person name="Goodwin L."/>
            <person name="Pitluck S."/>
            <person name="Liolios K."/>
            <person name="Ivanova N."/>
            <person name="Mavromatis K."/>
            <person name="Mikhailova N."/>
            <person name="Ovchinnikova G."/>
            <person name="Pati A."/>
            <person name="Brambilla E."/>
            <person name="Chen A."/>
            <person name="Palaniappan K."/>
            <person name="Land M."/>
            <person name="Hauser L."/>
            <person name="Chang Y."/>
            <person name="Jeffries C."/>
            <person name="Rohde M."/>
            <person name="Sikorski J."/>
            <person name="Spring S."/>
            <person name="Goker M."/>
            <person name="Detter J."/>
            <person name="Woyke T."/>
            <person name="Bristow J."/>
            <person name="Eisen J."/>
            <person name="Markowitz V."/>
            <person name="Hugenholtz P."/>
            <person name="Kyrpides N."/>
            <person name="Klenk H."/>
        </authorList>
    </citation>
    <scope>NUCLEOTIDE SEQUENCE [LARGE SCALE GENOMIC DNA]</scope>
    <source>
        <strain evidence="11">DSM 12680 / TGB-C1</strain>
    </source>
</reference>
<dbReference type="RefSeq" id="WP_013176032.1">
    <property type="nucleotide sequence ID" value="NC_014220.1"/>
</dbReference>
<dbReference type="KEGG" id="slp:Slip_1876"/>
<dbReference type="InterPro" id="IPR050330">
    <property type="entry name" value="Bact_OuterMem_StrucFunc"/>
</dbReference>
<dbReference type="AlphaFoldDB" id="D7CPJ5"/>
<keyword evidence="5 8" id="KW-1133">Transmembrane helix</keyword>
<evidence type="ECO:0000313" key="10">
    <source>
        <dbReference type="EMBL" id="ADI02630.1"/>
    </source>
</evidence>
<proteinExistence type="inferred from homology"/>
<dbReference type="InterPro" id="IPR006665">
    <property type="entry name" value="OmpA-like"/>
</dbReference>
<evidence type="ECO:0000256" key="3">
    <source>
        <dbReference type="ARBA" id="ARBA00022475"/>
    </source>
</evidence>
<reference evidence="10 11" key="2">
    <citation type="journal article" date="2010" name="Stand. Genomic Sci.">
        <title>Complete genome sequence of Syntrophothermus lipocalidus type strain (TGB-C1).</title>
        <authorList>
            <person name="Djao O.D."/>
            <person name="Zhang X."/>
            <person name="Lucas S."/>
            <person name="Lapidus A."/>
            <person name="Del Rio T.G."/>
            <person name="Nolan M."/>
            <person name="Tice H."/>
            <person name="Cheng J.F."/>
            <person name="Han C."/>
            <person name="Tapia R."/>
            <person name="Goodwin L."/>
            <person name="Pitluck S."/>
            <person name="Liolios K."/>
            <person name="Ivanova N."/>
            <person name="Mavromatis K."/>
            <person name="Mikhailova N."/>
            <person name="Ovchinnikova G."/>
            <person name="Pati A."/>
            <person name="Brambilla E."/>
            <person name="Chen A."/>
            <person name="Palaniappan K."/>
            <person name="Land M."/>
            <person name="Hauser L."/>
            <person name="Chang Y.J."/>
            <person name="Jeffries C.D."/>
            <person name="Rohde M."/>
            <person name="Sikorski J."/>
            <person name="Spring S."/>
            <person name="Goker M."/>
            <person name="Detter J.C."/>
            <person name="Woyke T."/>
            <person name="Bristow J."/>
            <person name="Eisen J.A."/>
            <person name="Markowitz V."/>
            <person name="Hugenholtz P."/>
            <person name="Kyrpides N.C."/>
            <person name="Klenk H.P."/>
        </authorList>
    </citation>
    <scope>NUCLEOTIDE SEQUENCE [LARGE SCALE GENOMIC DNA]</scope>
    <source>
        <strain evidence="11">DSM 12680 / TGB-C1</strain>
    </source>
</reference>
<dbReference type="InterPro" id="IPR025713">
    <property type="entry name" value="MotB-like_N_dom"/>
</dbReference>
<evidence type="ECO:0000256" key="1">
    <source>
        <dbReference type="ARBA" id="ARBA00004162"/>
    </source>
</evidence>
<dbReference type="EMBL" id="CP002048">
    <property type="protein sequence ID" value="ADI02630.1"/>
    <property type="molecule type" value="Genomic_DNA"/>
</dbReference>
<evidence type="ECO:0000256" key="8">
    <source>
        <dbReference type="SAM" id="Phobius"/>
    </source>
</evidence>
<dbReference type="SUPFAM" id="SSF103088">
    <property type="entry name" value="OmpA-like"/>
    <property type="match status" value="1"/>
</dbReference>
<dbReference type="HOGENOM" id="CLU_016890_0_0_9"/>
<evidence type="ECO:0000256" key="7">
    <source>
        <dbReference type="PROSITE-ProRule" id="PRU00473"/>
    </source>
</evidence>
<dbReference type="PANTHER" id="PTHR30329:SF21">
    <property type="entry name" value="LIPOPROTEIN YIAD-RELATED"/>
    <property type="match status" value="1"/>
</dbReference>
<dbReference type="Proteomes" id="UP000000378">
    <property type="component" value="Chromosome"/>
</dbReference>
<keyword evidence="3" id="KW-1003">Cell membrane</keyword>
<dbReference type="Pfam" id="PF00691">
    <property type="entry name" value="OmpA"/>
    <property type="match status" value="1"/>
</dbReference>
<dbReference type="GO" id="GO:0005886">
    <property type="term" value="C:plasma membrane"/>
    <property type="evidence" value="ECO:0007669"/>
    <property type="project" value="UniProtKB-SubCell"/>
</dbReference>
<dbReference type="InterPro" id="IPR036737">
    <property type="entry name" value="OmpA-like_sf"/>
</dbReference>
<feature type="transmembrane region" description="Helical" evidence="8">
    <location>
        <begin position="21"/>
        <end position="42"/>
    </location>
</feature>
<dbReference type="CDD" id="cd07185">
    <property type="entry name" value="OmpA_C-like"/>
    <property type="match status" value="1"/>
</dbReference>
<dbReference type="Gene3D" id="3.30.1330.60">
    <property type="entry name" value="OmpA-like domain"/>
    <property type="match status" value="1"/>
</dbReference>
<dbReference type="Pfam" id="PF13677">
    <property type="entry name" value="MotB_plug"/>
    <property type="match status" value="1"/>
</dbReference>
<feature type="domain" description="OmpA-like" evidence="9">
    <location>
        <begin position="126"/>
        <end position="247"/>
    </location>
</feature>
<evidence type="ECO:0000256" key="5">
    <source>
        <dbReference type="ARBA" id="ARBA00022989"/>
    </source>
</evidence>
<gene>
    <name evidence="10" type="ordered locus">Slip_1876</name>
</gene>
<comment type="subcellular location">
    <subcellularLocation>
        <location evidence="1">Cell membrane</location>
        <topology evidence="1">Single-pass membrane protein</topology>
    </subcellularLocation>
</comment>
<dbReference type="PROSITE" id="PS51123">
    <property type="entry name" value="OMPA_2"/>
    <property type="match status" value="1"/>
</dbReference>
<evidence type="ECO:0000313" key="11">
    <source>
        <dbReference type="Proteomes" id="UP000000378"/>
    </source>
</evidence>
<evidence type="ECO:0000256" key="4">
    <source>
        <dbReference type="ARBA" id="ARBA00022692"/>
    </source>
</evidence>
<protein>
    <submittedName>
        <fullName evidence="10">OmpA/MotB domain protein</fullName>
    </submittedName>
</protein>
<dbReference type="STRING" id="643648.Slip_1876"/>
<keyword evidence="6 7" id="KW-0472">Membrane</keyword>
<evidence type="ECO:0000259" key="9">
    <source>
        <dbReference type="PROSITE" id="PS51123"/>
    </source>
</evidence>
<evidence type="ECO:0000256" key="2">
    <source>
        <dbReference type="ARBA" id="ARBA00008914"/>
    </source>
</evidence>